<feature type="domain" description="Tryptophan synthase beta chain-like PALP" evidence="3">
    <location>
        <begin position="43"/>
        <end position="362"/>
    </location>
</feature>
<dbReference type="NCBIfam" id="NF006058">
    <property type="entry name" value="PRK08206.1"/>
    <property type="match status" value="1"/>
</dbReference>
<dbReference type="PANTHER" id="PTHR42937:SF1">
    <property type="entry name" value="DIAMINOPROPIONATE AMMONIA-LYASE"/>
    <property type="match status" value="1"/>
</dbReference>
<dbReference type="InterPro" id="IPR001926">
    <property type="entry name" value="TrpB-like_PALP"/>
</dbReference>
<evidence type="ECO:0000259" key="3">
    <source>
        <dbReference type="Pfam" id="PF00291"/>
    </source>
</evidence>
<reference evidence="4 5" key="1">
    <citation type="submission" date="2024-09" db="EMBL/GenBank/DDBJ databases">
        <authorList>
            <person name="Sun Q."/>
            <person name="Mori K."/>
        </authorList>
    </citation>
    <scope>NUCLEOTIDE SEQUENCE [LARGE SCALE GENOMIC DNA]</scope>
    <source>
        <strain evidence="4 5">ATCC 51285</strain>
    </source>
</reference>
<evidence type="ECO:0000256" key="1">
    <source>
        <dbReference type="ARBA" id="ARBA00001933"/>
    </source>
</evidence>
<sequence length="410" mass="43787">MLIRNKQAIFNHYPEQLELLLNKQRAHQCQQWLSQWSGVSPQATPLYHLPELAAQLNLGHLSLKDESVRSVLGSFKALGAPVALIGQIMRLHPDWLPEHILSGGYRQALQNYTVISATDGNHGRSLAAAARDAGCQCVIVLHANVSLEREQAIAAYGAKIIRVLGNYDDSVVEAARLAKQQGWQVISDTSYPGYEEIPCDVMQGYGVIAAEVMQQMAQTTATTSFLTHIILQGGVGGLAAGVLSYFWQHFAAQRPCFIVVEPQQADCLQQSAIQGYATQASGSVDSLMAGLACGEASPLAWQFLQPGVDYFVTISDEQAVMAMQVLAQGSAGDIPILAGESGAAGLAALQALLANPQQADTVGLNTDARVLLINTEGATAPSLYQQLVGSSAEEVIAHQQAWLAQAEATT</sequence>
<dbReference type="SUPFAM" id="SSF53686">
    <property type="entry name" value="Tryptophan synthase beta subunit-like PLP-dependent enzymes"/>
    <property type="match status" value="1"/>
</dbReference>
<accession>A0ABV5Z7E9</accession>
<dbReference type="CDD" id="cd00640">
    <property type="entry name" value="Trp-synth-beta_II"/>
    <property type="match status" value="1"/>
</dbReference>
<dbReference type="EMBL" id="JBHLZN010000001">
    <property type="protein sequence ID" value="MFB9885198.1"/>
    <property type="molecule type" value="Genomic_DNA"/>
</dbReference>
<protein>
    <submittedName>
        <fullName evidence="4">Diaminopropionate ammonia-lyase</fullName>
        <ecNumber evidence="4">4.3.1.15</ecNumber>
    </submittedName>
</protein>
<dbReference type="Pfam" id="PF00291">
    <property type="entry name" value="PALP"/>
    <property type="match status" value="1"/>
</dbReference>
<dbReference type="Proteomes" id="UP001589628">
    <property type="component" value="Unassembled WGS sequence"/>
</dbReference>
<comment type="cofactor">
    <cofactor evidence="1">
        <name>pyridoxal 5'-phosphate</name>
        <dbReference type="ChEBI" id="CHEBI:597326"/>
    </cofactor>
</comment>
<name>A0ABV5Z7E9_9GAMM</name>
<keyword evidence="4" id="KW-0456">Lyase</keyword>
<organism evidence="4 5">
    <name type="scientific">Balneatrix alpica</name>
    <dbReference type="NCBI Taxonomy" id="75684"/>
    <lineage>
        <taxon>Bacteria</taxon>
        <taxon>Pseudomonadati</taxon>
        <taxon>Pseudomonadota</taxon>
        <taxon>Gammaproteobacteria</taxon>
        <taxon>Oceanospirillales</taxon>
        <taxon>Balneatrichaceae</taxon>
        <taxon>Balneatrix</taxon>
    </lineage>
</organism>
<dbReference type="EC" id="4.3.1.15" evidence="4"/>
<keyword evidence="5" id="KW-1185">Reference proteome</keyword>
<dbReference type="PANTHER" id="PTHR42937">
    <property type="match status" value="1"/>
</dbReference>
<evidence type="ECO:0000256" key="2">
    <source>
        <dbReference type="ARBA" id="ARBA00022898"/>
    </source>
</evidence>
<dbReference type="GO" id="GO:0008838">
    <property type="term" value="F:diaminopropionate ammonia-lyase activity"/>
    <property type="evidence" value="ECO:0007669"/>
    <property type="project" value="UniProtKB-EC"/>
</dbReference>
<comment type="caution">
    <text evidence="4">The sequence shown here is derived from an EMBL/GenBank/DDBJ whole genome shotgun (WGS) entry which is preliminary data.</text>
</comment>
<dbReference type="InterPro" id="IPR036052">
    <property type="entry name" value="TrpB-like_PALP_sf"/>
</dbReference>
<dbReference type="NCBIfam" id="TIGR01747">
    <property type="entry name" value="diampropi_NH3ly"/>
    <property type="match status" value="1"/>
</dbReference>
<proteinExistence type="predicted"/>
<evidence type="ECO:0000313" key="4">
    <source>
        <dbReference type="EMBL" id="MFB9885198.1"/>
    </source>
</evidence>
<dbReference type="Gene3D" id="3.40.50.1100">
    <property type="match status" value="2"/>
</dbReference>
<dbReference type="RefSeq" id="WP_027313203.1">
    <property type="nucleotide sequence ID" value="NZ_JBHLZN010000001.1"/>
</dbReference>
<evidence type="ECO:0000313" key="5">
    <source>
        <dbReference type="Proteomes" id="UP001589628"/>
    </source>
</evidence>
<dbReference type="InterPro" id="IPR010081">
    <property type="entry name" value="DiNH2opropionate_NH3_lyase"/>
</dbReference>
<keyword evidence="2" id="KW-0663">Pyridoxal phosphate</keyword>
<gene>
    <name evidence="4" type="ORF">ACFFLH_02055</name>
</gene>